<keyword evidence="8" id="KW-0547">Nucleotide-binding</keyword>
<proteinExistence type="predicted"/>
<keyword evidence="7 14" id="KW-0812">Transmembrane</keyword>
<protein>
    <recommendedName>
        <fullName evidence="3">histidine kinase</fullName>
        <ecNumber evidence="3">2.7.13.3</ecNumber>
    </recommendedName>
</protein>
<dbReference type="InterPro" id="IPR036097">
    <property type="entry name" value="HisK_dim/P_sf"/>
</dbReference>
<keyword evidence="13 14" id="KW-0472">Membrane</keyword>
<keyword evidence="17" id="KW-1185">Reference proteome</keyword>
<dbReference type="InterPro" id="IPR003661">
    <property type="entry name" value="HisK_dim/P_dom"/>
</dbReference>
<dbReference type="InterPro" id="IPR003594">
    <property type="entry name" value="HATPase_dom"/>
</dbReference>
<name>A0A1G7K9S4_9BACL</name>
<dbReference type="Gene3D" id="3.30.565.10">
    <property type="entry name" value="Histidine kinase-like ATPase, C-terminal domain"/>
    <property type="match status" value="1"/>
</dbReference>
<evidence type="ECO:0000259" key="15">
    <source>
        <dbReference type="PROSITE" id="PS50109"/>
    </source>
</evidence>
<dbReference type="GO" id="GO:0000155">
    <property type="term" value="F:phosphorelay sensor kinase activity"/>
    <property type="evidence" value="ECO:0007669"/>
    <property type="project" value="InterPro"/>
</dbReference>
<dbReference type="SMART" id="SM00387">
    <property type="entry name" value="HATPase_c"/>
    <property type="match status" value="1"/>
</dbReference>
<keyword evidence="5" id="KW-0597">Phosphoprotein</keyword>
<organism evidence="16 17">
    <name type="scientific">Fontibacillus panacisegetis</name>
    <dbReference type="NCBI Taxonomy" id="670482"/>
    <lineage>
        <taxon>Bacteria</taxon>
        <taxon>Bacillati</taxon>
        <taxon>Bacillota</taxon>
        <taxon>Bacilli</taxon>
        <taxon>Bacillales</taxon>
        <taxon>Paenibacillaceae</taxon>
        <taxon>Fontibacillus</taxon>
    </lineage>
</organism>
<keyword evidence="10" id="KW-0067">ATP-binding</keyword>
<dbReference type="Pfam" id="PF02518">
    <property type="entry name" value="HATPase_c"/>
    <property type="match status" value="1"/>
</dbReference>
<sequence>MRAVSFFRDKIPAIVLNIICSILLTLLLMSIGNSIELVSLIFFLWHLIMFSFYAFQYLSRRKYYDNLFHIVEGLEKKHLISEIIEIPRYSDSLPYYFLLKKASKSMLEEITMIKNDRKEYKEYIEQWVHEIKTPISAIKLSGENHKSERTRLILSELELIDHYVEQVLFYARSDHIEKDYLIKECSLSSCVHVVLVKNKQMFIQNRIKIQLDGLEKMVYSDHKWVEFIVNQLLINSIKYRRNNSPTIFIHAKDQKNGVMLVIEDNGLGIASHELPRVFEKYFTGSNGRNHQKSTGIGLYLCQQMCEKLGLVLDIESKEQEYTKVFVFFPKGTLVKFSN</sequence>
<evidence type="ECO:0000256" key="5">
    <source>
        <dbReference type="ARBA" id="ARBA00022553"/>
    </source>
</evidence>
<evidence type="ECO:0000256" key="12">
    <source>
        <dbReference type="ARBA" id="ARBA00023012"/>
    </source>
</evidence>
<evidence type="ECO:0000256" key="7">
    <source>
        <dbReference type="ARBA" id="ARBA00022692"/>
    </source>
</evidence>
<evidence type="ECO:0000256" key="11">
    <source>
        <dbReference type="ARBA" id="ARBA00022989"/>
    </source>
</evidence>
<dbReference type="PRINTS" id="PR00344">
    <property type="entry name" value="BCTRLSENSOR"/>
</dbReference>
<gene>
    <name evidence="16" type="ORF">SAMN04488542_10961</name>
</gene>
<evidence type="ECO:0000256" key="4">
    <source>
        <dbReference type="ARBA" id="ARBA00022475"/>
    </source>
</evidence>
<dbReference type="OrthoDB" id="9780487at2"/>
<evidence type="ECO:0000256" key="2">
    <source>
        <dbReference type="ARBA" id="ARBA00004651"/>
    </source>
</evidence>
<dbReference type="GO" id="GO:0005524">
    <property type="term" value="F:ATP binding"/>
    <property type="evidence" value="ECO:0007669"/>
    <property type="project" value="UniProtKB-KW"/>
</dbReference>
<evidence type="ECO:0000313" key="16">
    <source>
        <dbReference type="EMBL" id="SDF33761.1"/>
    </source>
</evidence>
<dbReference type="AlphaFoldDB" id="A0A1G7K9S4"/>
<dbReference type="InterPro" id="IPR050351">
    <property type="entry name" value="BphY/WalK/GraS-like"/>
</dbReference>
<dbReference type="PANTHER" id="PTHR45453:SF2">
    <property type="entry name" value="HISTIDINE KINASE"/>
    <property type="match status" value="1"/>
</dbReference>
<dbReference type="InterPro" id="IPR004358">
    <property type="entry name" value="Sig_transdc_His_kin-like_C"/>
</dbReference>
<keyword evidence="11 14" id="KW-1133">Transmembrane helix</keyword>
<dbReference type="PANTHER" id="PTHR45453">
    <property type="entry name" value="PHOSPHATE REGULON SENSOR PROTEIN PHOR"/>
    <property type="match status" value="1"/>
</dbReference>
<comment type="catalytic activity">
    <reaction evidence="1">
        <text>ATP + protein L-histidine = ADP + protein N-phospho-L-histidine.</text>
        <dbReference type="EC" id="2.7.13.3"/>
    </reaction>
</comment>
<keyword evidence="12" id="KW-0902">Two-component regulatory system</keyword>
<dbReference type="GO" id="GO:0004721">
    <property type="term" value="F:phosphoprotein phosphatase activity"/>
    <property type="evidence" value="ECO:0007669"/>
    <property type="project" value="TreeGrafter"/>
</dbReference>
<dbReference type="InterPro" id="IPR036890">
    <property type="entry name" value="HATPase_C_sf"/>
</dbReference>
<evidence type="ECO:0000256" key="3">
    <source>
        <dbReference type="ARBA" id="ARBA00012438"/>
    </source>
</evidence>
<dbReference type="EC" id="2.7.13.3" evidence="3"/>
<feature type="domain" description="Histidine kinase" evidence="15">
    <location>
        <begin position="126"/>
        <end position="332"/>
    </location>
</feature>
<feature type="transmembrane region" description="Helical" evidence="14">
    <location>
        <begin position="37"/>
        <end position="55"/>
    </location>
</feature>
<dbReference type="STRING" id="670482.SAMN04488542_10961"/>
<dbReference type="InterPro" id="IPR005467">
    <property type="entry name" value="His_kinase_dom"/>
</dbReference>
<evidence type="ECO:0000256" key="9">
    <source>
        <dbReference type="ARBA" id="ARBA00022777"/>
    </source>
</evidence>
<feature type="transmembrane region" description="Helical" evidence="14">
    <location>
        <begin position="12"/>
        <end position="31"/>
    </location>
</feature>
<evidence type="ECO:0000256" key="13">
    <source>
        <dbReference type="ARBA" id="ARBA00023136"/>
    </source>
</evidence>
<keyword evidence="4" id="KW-1003">Cell membrane</keyword>
<dbReference type="Proteomes" id="UP000198972">
    <property type="component" value="Unassembled WGS sequence"/>
</dbReference>
<dbReference type="GO" id="GO:0005886">
    <property type="term" value="C:plasma membrane"/>
    <property type="evidence" value="ECO:0007669"/>
    <property type="project" value="UniProtKB-SubCell"/>
</dbReference>
<keyword evidence="9 16" id="KW-0418">Kinase</keyword>
<evidence type="ECO:0000256" key="14">
    <source>
        <dbReference type="SAM" id="Phobius"/>
    </source>
</evidence>
<comment type="subcellular location">
    <subcellularLocation>
        <location evidence="2">Cell membrane</location>
        <topology evidence="2">Multi-pass membrane protein</topology>
    </subcellularLocation>
</comment>
<dbReference type="SMART" id="SM00388">
    <property type="entry name" value="HisKA"/>
    <property type="match status" value="1"/>
</dbReference>
<dbReference type="EMBL" id="FNBG01000009">
    <property type="protein sequence ID" value="SDF33761.1"/>
    <property type="molecule type" value="Genomic_DNA"/>
</dbReference>
<reference evidence="16 17" key="1">
    <citation type="submission" date="2016-10" db="EMBL/GenBank/DDBJ databases">
        <authorList>
            <person name="de Groot N.N."/>
        </authorList>
    </citation>
    <scope>NUCLEOTIDE SEQUENCE [LARGE SCALE GENOMIC DNA]</scope>
    <source>
        <strain evidence="16 17">DSM 28129</strain>
    </source>
</reference>
<dbReference type="RefSeq" id="WP_091229069.1">
    <property type="nucleotide sequence ID" value="NZ_FNBG01000009.1"/>
</dbReference>
<keyword evidence="6" id="KW-0808">Transferase</keyword>
<evidence type="ECO:0000313" key="17">
    <source>
        <dbReference type="Proteomes" id="UP000198972"/>
    </source>
</evidence>
<dbReference type="GO" id="GO:0016036">
    <property type="term" value="P:cellular response to phosphate starvation"/>
    <property type="evidence" value="ECO:0007669"/>
    <property type="project" value="TreeGrafter"/>
</dbReference>
<dbReference type="SUPFAM" id="SSF55874">
    <property type="entry name" value="ATPase domain of HSP90 chaperone/DNA topoisomerase II/histidine kinase"/>
    <property type="match status" value="1"/>
</dbReference>
<evidence type="ECO:0000256" key="10">
    <source>
        <dbReference type="ARBA" id="ARBA00022840"/>
    </source>
</evidence>
<dbReference type="PROSITE" id="PS50109">
    <property type="entry name" value="HIS_KIN"/>
    <property type="match status" value="1"/>
</dbReference>
<accession>A0A1G7K9S4</accession>
<evidence type="ECO:0000256" key="6">
    <source>
        <dbReference type="ARBA" id="ARBA00022679"/>
    </source>
</evidence>
<dbReference type="CDD" id="cd00082">
    <property type="entry name" value="HisKA"/>
    <property type="match status" value="1"/>
</dbReference>
<evidence type="ECO:0000256" key="1">
    <source>
        <dbReference type="ARBA" id="ARBA00000085"/>
    </source>
</evidence>
<dbReference type="SUPFAM" id="SSF47384">
    <property type="entry name" value="Homodimeric domain of signal transducing histidine kinase"/>
    <property type="match status" value="1"/>
</dbReference>
<evidence type="ECO:0000256" key="8">
    <source>
        <dbReference type="ARBA" id="ARBA00022741"/>
    </source>
</evidence>